<dbReference type="GO" id="GO:0003700">
    <property type="term" value="F:DNA-binding transcription factor activity"/>
    <property type="evidence" value="ECO:0007669"/>
    <property type="project" value="InterPro"/>
</dbReference>
<organism evidence="4 5">
    <name type="scientific">Mycena chlorophos</name>
    <name type="common">Agaric fungus</name>
    <name type="synonym">Agaricus chlorophos</name>
    <dbReference type="NCBI Taxonomy" id="658473"/>
    <lineage>
        <taxon>Eukaryota</taxon>
        <taxon>Fungi</taxon>
        <taxon>Dikarya</taxon>
        <taxon>Basidiomycota</taxon>
        <taxon>Agaricomycotina</taxon>
        <taxon>Agaricomycetes</taxon>
        <taxon>Agaricomycetidae</taxon>
        <taxon>Agaricales</taxon>
        <taxon>Marasmiineae</taxon>
        <taxon>Mycenaceae</taxon>
        <taxon>Mycena</taxon>
    </lineage>
</organism>
<dbReference type="GO" id="GO:0006351">
    <property type="term" value="P:DNA-templated transcription"/>
    <property type="evidence" value="ECO:0007669"/>
    <property type="project" value="InterPro"/>
</dbReference>
<dbReference type="InterPro" id="IPR050987">
    <property type="entry name" value="AtrR-like"/>
</dbReference>
<accession>A0A8H6W8W9</accession>
<dbReference type="EMBL" id="JACAZE010000009">
    <property type="protein sequence ID" value="KAF7306003.1"/>
    <property type="molecule type" value="Genomic_DNA"/>
</dbReference>
<evidence type="ECO:0000259" key="3">
    <source>
        <dbReference type="SMART" id="SM00906"/>
    </source>
</evidence>
<evidence type="ECO:0000256" key="1">
    <source>
        <dbReference type="ARBA" id="ARBA00023242"/>
    </source>
</evidence>
<sequence length="676" mass="75399">MEALLRKLLPGIDFTEHLENDTDIEPLIGQSVDALPRNDADNIVQTLSKLQLNPDKNRFFGKSSGIQLVQVALNFQSDLTGIVPEVVRNMPLKRAEFWSPALLWEMIALNTNFPEPALMQTLIDLYFQKVNPFYPVLHQPTFRTDVASELHLRDHRFAATLLMVCSLGARHSEDPRVLLDDSTSRHAAGWKWYSQVRVLPKHLIYKPDICELQTYALSGVYLQGISSTAVGWNLIGFGLRRAQDVGAHRKRKDAGPSSDNEKWKRVFWALLCQEYEIGTLTGRPVAIHEQDFDQDYPIECDDEYWDKPGPDNFRQPPEKPSQLTYFNCLLKLLEIQAAVTGSIYCTRKPTDVSGVVSAPSDAQSIMAFDSALNAWLSKVPPHLRWDPERKDPVYFQQSALLHAKFYYVQILVHRPFIPSPLEPSRSGTLPSLAICTSAARSCVGIFEALLKRKEIVHSFFLVTAFTAGIVLLLNAWSGRRSGFAYNPAKELEQVGICLTLIRSGESKYRTAGRYADILLRLMHAGARDTLEMLLDLKPPAQSVVPPSPQPGYEAYSVQEGDWSSPFVGKGATAGTGAAGDFLVDNADGLLTIGSPYALQESVFTVTGQPMFEPALNMEMDPNILAMWSTAPSGFNVEDWSYVMAEESAPFPQFEPIPVPGVVETDGLRKEASCFWS</sequence>
<keyword evidence="2" id="KW-1133">Transmembrane helix</keyword>
<dbReference type="OrthoDB" id="4456959at2759"/>
<protein>
    <recommendedName>
        <fullName evidence="3">Xylanolytic transcriptional activator regulatory domain-containing protein</fullName>
    </recommendedName>
</protein>
<dbReference type="PANTHER" id="PTHR46910">
    <property type="entry name" value="TRANSCRIPTION FACTOR PDR1"/>
    <property type="match status" value="1"/>
</dbReference>
<evidence type="ECO:0000313" key="5">
    <source>
        <dbReference type="Proteomes" id="UP000613580"/>
    </source>
</evidence>
<gene>
    <name evidence="4" type="ORF">HMN09_00754800</name>
</gene>
<dbReference type="GO" id="GO:0003677">
    <property type="term" value="F:DNA binding"/>
    <property type="evidence" value="ECO:0007669"/>
    <property type="project" value="InterPro"/>
</dbReference>
<keyword evidence="5" id="KW-1185">Reference proteome</keyword>
<dbReference type="PANTHER" id="PTHR46910:SF38">
    <property type="entry name" value="ZN(2)-C6 FUNGAL-TYPE DOMAIN-CONTAINING PROTEIN"/>
    <property type="match status" value="1"/>
</dbReference>
<dbReference type="Pfam" id="PF04082">
    <property type="entry name" value="Fungal_trans"/>
    <property type="match status" value="1"/>
</dbReference>
<dbReference type="CDD" id="cd12148">
    <property type="entry name" value="fungal_TF_MHR"/>
    <property type="match status" value="1"/>
</dbReference>
<feature type="transmembrane region" description="Helical" evidence="2">
    <location>
        <begin position="455"/>
        <end position="476"/>
    </location>
</feature>
<name>A0A8H6W8W9_MYCCL</name>
<keyword evidence="1" id="KW-0539">Nucleus</keyword>
<keyword evidence="2" id="KW-0812">Transmembrane</keyword>
<evidence type="ECO:0000313" key="4">
    <source>
        <dbReference type="EMBL" id="KAF7306003.1"/>
    </source>
</evidence>
<comment type="caution">
    <text evidence="4">The sequence shown here is derived from an EMBL/GenBank/DDBJ whole genome shotgun (WGS) entry which is preliminary data.</text>
</comment>
<feature type="domain" description="Xylanolytic transcriptional activator regulatory" evidence="3">
    <location>
        <begin position="231"/>
        <end position="303"/>
    </location>
</feature>
<keyword evidence="2" id="KW-0472">Membrane</keyword>
<proteinExistence type="predicted"/>
<dbReference type="Proteomes" id="UP000613580">
    <property type="component" value="Unassembled WGS sequence"/>
</dbReference>
<reference evidence="4" key="1">
    <citation type="submission" date="2020-05" db="EMBL/GenBank/DDBJ databases">
        <title>Mycena genomes resolve the evolution of fungal bioluminescence.</title>
        <authorList>
            <person name="Tsai I.J."/>
        </authorList>
    </citation>
    <scope>NUCLEOTIDE SEQUENCE</scope>
    <source>
        <strain evidence="4">110903Hualien_Pintung</strain>
    </source>
</reference>
<dbReference type="SMART" id="SM00906">
    <property type="entry name" value="Fungal_trans"/>
    <property type="match status" value="1"/>
</dbReference>
<dbReference type="AlphaFoldDB" id="A0A8H6W8W9"/>
<dbReference type="GO" id="GO:0008270">
    <property type="term" value="F:zinc ion binding"/>
    <property type="evidence" value="ECO:0007669"/>
    <property type="project" value="InterPro"/>
</dbReference>
<dbReference type="InterPro" id="IPR007219">
    <property type="entry name" value="XnlR_reg_dom"/>
</dbReference>
<evidence type="ECO:0000256" key="2">
    <source>
        <dbReference type="SAM" id="Phobius"/>
    </source>
</evidence>